<dbReference type="RefSeq" id="WP_253963011.1">
    <property type="nucleotide sequence ID" value="NZ_JALHBS010000018.1"/>
</dbReference>
<sequence length="242" mass="26753">MEQGNANRIGSDSLGELRRGFVVLRLHLAAARFALRIETRYDPNQPRVPAGNPDGGQWTSIGERVAQARGPSGTLPVRIGSRFLEATPGQQTRYQAARNAYQRAFREIQKIEPQWRPPAQLFETVEGAIRAQQAQAQAAMVHLRQLQARSLLPGRYSTDSLPARNSGFNFTRAERDGINKIGRRGGCHTCGDKDPGSRSGNFVPDHQLPSALNPSGRAQRLFPQCIRCSRQQGGFVSGRTKR</sequence>
<dbReference type="PANTHER" id="PTHR38585">
    <property type="entry name" value="TRANSMEMBRANE PROTEIN"/>
    <property type="match status" value="1"/>
</dbReference>
<feature type="region of interest" description="Disordered" evidence="1">
    <location>
        <begin position="190"/>
        <end position="216"/>
    </location>
</feature>
<organism evidence="2 3">
    <name type="scientific">Aurantimonas marianensis</name>
    <dbReference type="NCBI Taxonomy" id="2920428"/>
    <lineage>
        <taxon>Bacteria</taxon>
        <taxon>Pseudomonadati</taxon>
        <taxon>Pseudomonadota</taxon>
        <taxon>Alphaproteobacteria</taxon>
        <taxon>Hyphomicrobiales</taxon>
        <taxon>Aurantimonadaceae</taxon>
        <taxon>Aurantimonas</taxon>
    </lineage>
</organism>
<dbReference type="AlphaFoldDB" id="A0A9X2KD83"/>
<proteinExistence type="predicted"/>
<dbReference type="EMBL" id="JALHBS010000018">
    <property type="protein sequence ID" value="MCP3054128.1"/>
    <property type="molecule type" value="Genomic_DNA"/>
</dbReference>
<accession>A0A9X2KD83</accession>
<evidence type="ECO:0000313" key="2">
    <source>
        <dbReference type="EMBL" id="MCP3054128.1"/>
    </source>
</evidence>
<gene>
    <name evidence="2" type="ORF">MJ956_03060</name>
</gene>
<reference evidence="2" key="1">
    <citation type="submission" date="2022-03" db="EMBL/GenBank/DDBJ databases">
        <title>Aurantimonas Liuensis sp. Nov., isolated from the hadal seawater of the Mariana Trench.</title>
        <authorList>
            <person name="Liu R."/>
        </authorList>
    </citation>
    <scope>NUCLEOTIDE SEQUENCE</scope>
    <source>
        <strain evidence="2">LRZ36</strain>
    </source>
</reference>
<evidence type="ECO:0000313" key="3">
    <source>
        <dbReference type="Proteomes" id="UP001155220"/>
    </source>
</evidence>
<protein>
    <submittedName>
        <fullName evidence="2">Uncharacterized protein</fullName>
    </submittedName>
</protein>
<keyword evidence="3" id="KW-1185">Reference proteome</keyword>
<comment type="caution">
    <text evidence="2">The sequence shown here is derived from an EMBL/GenBank/DDBJ whole genome shotgun (WGS) entry which is preliminary data.</text>
</comment>
<dbReference type="PANTHER" id="PTHR38585:SF1">
    <property type="entry name" value="TRANSMEMBRANE PROTEIN"/>
    <property type="match status" value="1"/>
</dbReference>
<evidence type="ECO:0000256" key="1">
    <source>
        <dbReference type="SAM" id="MobiDB-lite"/>
    </source>
</evidence>
<name>A0A9X2KD83_9HYPH</name>
<dbReference type="Proteomes" id="UP001155220">
    <property type="component" value="Unassembled WGS sequence"/>
</dbReference>